<protein>
    <submittedName>
        <fullName evidence="3">ABC-type glycerol-3-phosphate transport system substrate-binding protein</fullName>
    </submittedName>
</protein>
<dbReference type="RefSeq" id="WP_119016432.1">
    <property type="nucleotide sequence ID" value="NZ_QXEV01000014.1"/>
</dbReference>
<dbReference type="AlphaFoldDB" id="A0A397RU55"/>
<dbReference type="InterPro" id="IPR006059">
    <property type="entry name" value="SBP"/>
</dbReference>
<dbReference type="EMBL" id="QXEV01000014">
    <property type="protein sequence ID" value="RIA75645.1"/>
    <property type="molecule type" value="Genomic_DNA"/>
</dbReference>
<reference evidence="3 4" key="1">
    <citation type="submission" date="2018-08" db="EMBL/GenBank/DDBJ databases">
        <title>Genomic Encyclopedia of Archaeal and Bacterial Type Strains, Phase II (KMG-II): from individual species to whole genera.</title>
        <authorList>
            <person name="Goeker M."/>
        </authorList>
    </citation>
    <scope>NUCLEOTIDE SEQUENCE [LARGE SCALE GENOMIC DNA]</scope>
    <source>
        <strain evidence="3 4">ATCC 27112</strain>
    </source>
</reference>
<dbReference type="Pfam" id="PF13416">
    <property type="entry name" value="SBP_bac_8"/>
    <property type="match status" value="1"/>
</dbReference>
<dbReference type="PANTHER" id="PTHR43649:SF12">
    <property type="entry name" value="DIACETYLCHITOBIOSE BINDING PROTEIN DASA"/>
    <property type="match status" value="1"/>
</dbReference>
<gene>
    <name evidence="3" type="ORF">EI71_01303</name>
</gene>
<evidence type="ECO:0000313" key="3">
    <source>
        <dbReference type="EMBL" id="RIA75645.1"/>
    </source>
</evidence>
<feature type="signal peptide" evidence="2">
    <location>
        <begin position="1"/>
        <end position="19"/>
    </location>
</feature>
<feature type="region of interest" description="Disordered" evidence="1">
    <location>
        <begin position="24"/>
        <end position="73"/>
    </location>
</feature>
<evidence type="ECO:0000256" key="1">
    <source>
        <dbReference type="SAM" id="MobiDB-lite"/>
    </source>
</evidence>
<organism evidence="3 4">
    <name type="scientific">Anaeroplasma bactoclasticum</name>
    <dbReference type="NCBI Taxonomy" id="2088"/>
    <lineage>
        <taxon>Bacteria</taxon>
        <taxon>Bacillati</taxon>
        <taxon>Mycoplasmatota</taxon>
        <taxon>Mollicutes</taxon>
        <taxon>Anaeroplasmatales</taxon>
        <taxon>Anaeroplasmataceae</taxon>
        <taxon>Anaeroplasma</taxon>
    </lineage>
</organism>
<dbReference type="Proteomes" id="UP000266506">
    <property type="component" value="Unassembled WGS sequence"/>
</dbReference>
<proteinExistence type="predicted"/>
<dbReference type="Gene3D" id="3.40.190.10">
    <property type="entry name" value="Periplasmic binding protein-like II"/>
    <property type="match status" value="1"/>
</dbReference>
<accession>A0A397RU55</accession>
<keyword evidence="4" id="KW-1185">Reference proteome</keyword>
<feature type="compositionally biased region" description="Low complexity" evidence="1">
    <location>
        <begin position="45"/>
        <end position="73"/>
    </location>
</feature>
<evidence type="ECO:0000313" key="4">
    <source>
        <dbReference type="Proteomes" id="UP000266506"/>
    </source>
</evidence>
<sequence>MRKRLFEGLVATLAIASLASCGDATTTTKTKETTTIETTTETKETTTATTTEVPTTTMPETTTVAPTPTTTNPVVVEPLDLSLDLSTDSFKGDKDDKTIHFYHNYGDRYTEIIDQAKEAFKEKYPSWDIEYEFKGDSFVSDIMDSKVDLALLYRDDLFNIAYDSKRVVNINDYLNAKGTLNNNPIGYSSEDILDFVPAYFNEGLAENFLGSDEFGFKDGDRLSMPFVKSSDVLFMNLTALKEAGYVDESGKVKTPTTWDELFEACSIVQNYYPYSTPLGIDSESNLALNLLKQNGFDFSKDEAPYVAFNATGAAEVLEKLQPYYDNYLLATMSTYGGYTSSLLKKTPEKGGACFVIGSSSGASYYETEDFTLGISTLPGTMKNGNYNRSTLYTGYELVMFQTELQNSEERKLMTWEFIKCLEDSGFQGTFSMESGLNPTKVSTYLIPEYAQYLSSMTYQSTAAMISSLMVDDFYFTKTFKNASIYKAQLKEAVIHILNGENGKDALDRAATIEIPV</sequence>
<dbReference type="InParanoid" id="A0A397RU55"/>
<dbReference type="PROSITE" id="PS51257">
    <property type="entry name" value="PROKAR_LIPOPROTEIN"/>
    <property type="match status" value="1"/>
</dbReference>
<dbReference type="PANTHER" id="PTHR43649">
    <property type="entry name" value="ARABINOSE-BINDING PROTEIN-RELATED"/>
    <property type="match status" value="1"/>
</dbReference>
<evidence type="ECO:0000256" key="2">
    <source>
        <dbReference type="SAM" id="SignalP"/>
    </source>
</evidence>
<comment type="caution">
    <text evidence="3">The sequence shown here is derived from an EMBL/GenBank/DDBJ whole genome shotgun (WGS) entry which is preliminary data.</text>
</comment>
<dbReference type="InterPro" id="IPR050490">
    <property type="entry name" value="Bact_solute-bd_prot1"/>
</dbReference>
<feature type="compositionally biased region" description="Basic and acidic residues" evidence="1">
    <location>
        <begin position="29"/>
        <end position="44"/>
    </location>
</feature>
<feature type="chain" id="PRO_5017323819" evidence="2">
    <location>
        <begin position="20"/>
        <end position="516"/>
    </location>
</feature>
<dbReference type="SUPFAM" id="SSF53850">
    <property type="entry name" value="Periplasmic binding protein-like II"/>
    <property type="match status" value="1"/>
</dbReference>
<keyword evidence="2" id="KW-0732">Signal</keyword>
<dbReference type="OrthoDB" id="383712at2"/>
<name>A0A397RU55_9MOLU</name>